<dbReference type="Gene3D" id="3.40.109.10">
    <property type="entry name" value="NADH Oxidase"/>
    <property type="match status" value="1"/>
</dbReference>
<protein>
    <submittedName>
        <fullName evidence="2">Nitroreductase family protein</fullName>
    </submittedName>
</protein>
<dbReference type="InterPro" id="IPR029479">
    <property type="entry name" value="Nitroreductase"/>
</dbReference>
<dbReference type="Pfam" id="PF00881">
    <property type="entry name" value="Nitroreductase"/>
    <property type="match status" value="1"/>
</dbReference>
<organism evidence="2 3">
    <name type="scientific">Cohnella boryungensis</name>
    <dbReference type="NCBI Taxonomy" id="768479"/>
    <lineage>
        <taxon>Bacteria</taxon>
        <taxon>Bacillati</taxon>
        <taxon>Bacillota</taxon>
        <taxon>Bacilli</taxon>
        <taxon>Bacillales</taxon>
        <taxon>Paenibacillaceae</taxon>
        <taxon>Cohnella</taxon>
    </lineage>
</organism>
<dbReference type="InterPro" id="IPR052530">
    <property type="entry name" value="NAD(P)H_nitroreductase"/>
</dbReference>
<sequence>MNSQSPASEPSYRLSQLISVIRNRRTIRSYADRPIPQELILRLLLASKASVSLDWNDSVARLIYFNSQQGKRKAAGLIMDAYKNQKLYKWLPKKLNQAMAERIARIPAFLAVIRKLGPSSQHNDRNYAAISAMIQSFSLLAWENDIGIVWNTDPALREPSVAAGLGLQEDERIVCLLYMGMYDKAPKPKARTAIAQKLTHLAP</sequence>
<dbReference type="SUPFAM" id="SSF55469">
    <property type="entry name" value="FMN-dependent nitroreductase-like"/>
    <property type="match status" value="1"/>
</dbReference>
<dbReference type="Proteomes" id="UP001595755">
    <property type="component" value="Unassembled WGS sequence"/>
</dbReference>
<gene>
    <name evidence="2" type="ORF">ACFO1S_26630</name>
</gene>
<dbReference type="RefSeq" id="WP_204604177.1">
    <property type="nucleotide sequence ID" value="NZ_JBHSED010000070.1"/>
</dbReference>
<feature type="domain" description="Nitroreductase" evidence="1">
    <location>
        <begin position="21"/>
        <end position="180"/>
    </location>
</feature>
<reference evidence="3" key="1">
    <citation type="journal article" date="2019" name="Int. J. Syst. Evol. Microbiol.">
        <title>The Global Catalogue of Microorganisms (GCM) 10K type strain sequencing project: providing services to taxonomists for standard genome sequencing and annotation.</title>
        <authorList>
            <consortium name="The Broad Institute Genomics Platform"/>
            <consortium name="The Broad Institute Genome Sequencing Center for Infectious Disease"/>
            <person name="Wu L."/>
            <person name="Ma J."/>
        </authorList>
    </citation>
    <scope>NUCLEOTIDE SEQUENCE [LARGE SCALE GENOMIC DNA]</scope>
    <source>
        <strain evidence="3">CGMCC 4.1641</strain>
    </source>
</reference>
<accession>A0ABV8SHI3</accession>
<evidence type="ECO:0000313" key="2">
    <source>
        <dbReference type="EMBL" id="MFC4307003.1"/>
    </source>
</evidence>
<dbReference type="PANTHER" id="PTHR43821">
    <property type="entry name" value="NAD(P)H NITROREDUCTASE YDJA-RELATED"/>
    <property type="match status" value="1"/>
</dbReference>
<evidence type="ECO:0000313" key="3">
    <source>
        <dbReference type="Proteomes" id="UP001595755"/>
    </source>
</evidence>
<comment type="caution">
    <text evidence="2">The sequence shown here is derived from an EMBL/GenBank/DDBJ whole genome shotgun (WGS) entry which is preliminary data.</text>
</comment>
<keyword evidence="3" id="KW-1185">Reference proteome</keyword>
<dbReference type="InterPro" id="IPR000415">
    <property type="entry name" value="Nitroreductase-like"/>
</dbReference>
<proteinExistence type="predicted"/>
<dbReference type="EMBL" id="JBHSED010000070">
    <property type="protein sequence ID" value="MFC4307003.1"/>
    <property type="molecule type" value="Genomic_DNA"/>
</dbReference>
<dbReference type="PANTHER" id="PTHR43821:SF1">
    <property type="entry name" value="NAD(P)H NITROREDUCTASE YDJA-RELATED"/>
    <property type="match status" value="1"/>
</dbReference>
<evidence type="ECO:0000259" key="1">
    <source>
        <dbReference type="Pfam" id="PF00881"/>
    </source>
</evidence>
<name>A0ABV8SHI3_9BACL</name>